<reference evidence="1 2" key="1">
    <citation type="submission" date="2021-06" db="EMBL/GenBank/DDBJ databases">
        <title>Caerostris extrusa draft genome.</title>
        <authorList>
            <person name="Kono N."/>
            <person name="Arakawa K."/>
        </authorList>
    </citation>
    <scope>NUCLEOTIDE SEQUENCE [LARGE SCALE GENOMIC DNA]</scope>
</reference>
<dbReference type="EMBL" id="BPLR01008828">
    <property type="protein sequence ID" value="GIY27552.1"/>
    <property type="molecule type" value="Genomic_DNA"/>
</dbReference>
<dbReference type="Proteomes" id="UP001054945">
    <property type="component" value="Unassembled WGS sequence"/>
</dbReference>
<gene>
    <name evidence="1" type="ORF">CEXT_482961</name>
</gene>
<accession>A0AAV4S581</accession>
<protein>
    <submittedName>
        <fullName evidence="1">Uncharacterized protein</fullName>
    </submittedName>
</protein>
<dbReference type="AlphaFoldDB" id="A0AAV4S581"/>
<comment type="caution">
    <text evidence="1">The sequence shown here is derived from an EMBL/GenBank/DDBJ whole genome shotgun (WGS) entry which is preliminary data.</text>
</comment>
<evidence type="ECO:0000313" key="1">
    <source>
        <dbReference type="EMBL" id="GIY27552.1"/>
    </source>
</evidence>
<name>A0AAV4S581_CAEEX</name>
<keyword evidence="2" id="KW-1185">Reference proteome</keyword>
<evidence type="ECO:0000313" key="2">
    <source>
        <dbReference type="Proteomes" id="UP001054945"/>
    </source>
</evidence>
<proteinExistence type="predicted"/>
<sequence length="99" mass="11762">MFSIDALFNHKSNCGTRTYLIPKPPDKCRCTELQVISDNSAIASLVFKINCTNFLNIFIRTRKPFITFMKRKPFMPFMKRDNHSWNENTIHETRQPFME</sequence>
<organism evidence="1 2">
    <name type="scientific">Caerostris extrusa</name>
    <name type="common">Bark spider</name>
    <name type="synonym">Caerostris bankana</name>
    <dbReference type="NCBI Taxonomy" id="172846"/>
    <lineage>
        <taxon>Eukaryota</taxon>
        <taxon>Metazoa</taxon>
        <taxon>Ecdysozoa</taxon>
        <taxon>Arthropoda</taxon>
        <taxon>Chelicerata</taxon>
        <taxon>Arachnida</taxon>
        <taxon>Araneae</taxon>
        <taxon>Araneomorphae</taxon>
        <taxon>Entelegynae</taxon>
        <taxon>Araneoidea</taxon>
        <taxon>Araneidae</taxon>
        <taxon>Caerostris</taxon>
    </lineage>
</organism>